<evidence type="ECO:0000313" key="8">
    <source>
        <dbReference type="Proteomes" id="UP000494165"/>
    </source>
</evidence>
<proteinExistence type="inferred from homology"/>
<accession>A0A8S1BXN1</accession>
<comment type="similarity">
    <text evidence="1">Belongs to the peptidase M24B family.</text>
</comment>
<dbReference type="PANTHER" id="PTHR43763:SF6">
    <property type="entry name" value="XAA-PRO AMINOPEPTIDASE 1"/>
    <property type="match status" value="1"/>
</dbReference>
<evidence type="ECO:0000256" key="2">
    <source>
        <dbReference type="ARBA" id="ARBA00022723"/>
    </source>
</evidence>
<gene>
    <name evidence="7" type="ORF">CLODIP_2_CD02191</name>
</gene>
<dbReference type="Pfam" id="PF01321">
    <property type="entry name" value="Creatinase_N"/>
    <property type="match status" value="1"/>
</dbReference>
<dbReference type="Pfam" id="PF16189">
    <property type="entry name" value="Creatinase_N_2"/>
    <property type="match status" value="1"/>
</dbReference>
<protein>
    <recommendedName>
        <fullName evidence="9">Creatinase N-terminal domain-containing protein</fullName>
    </recommendedName>
</protein>
<name>A0A8S1BXN1_9INSE</name>
<organism evidence="7 8">
    <name type="scientific">Cloeon dipterum</name>
    <dbReference type="NCBI Taxonomy" id="197152"/>
    <lineage>
        <taxon>Eukaryota</taxon>
        <taxon>Metazoa</taxon>
        <taxon>Ecdysozoa</taxon>
        <taxon>Arthropoda</taxon>
        <taxon>Hexapoda</taxon>
        <taxon>Insecta</taxon>
        <taxon>Pterygota</taxon>
        <taxon>Palaeoptera</taxon>
        <taxon>Ephemeroptera</taxon>
        <taxon>Pisciforma</taxon>
        <taxon>Baetidae</taxon>
        <taxon>Cloeon</taxon>
    </lineage>
</organism>
<evidence type="ECO:0000313" key="7">
    <source>
        <dbReference type="EMBL" id="CAB3363358.1"/>
    </source>
</evidence>
<dbReference type="EMBL" id="CADEPI010000012">
    <property type="protein sequence ID" value="CAB3363358.1"/>
    <property type="molecule type" value="Genomic_DNA"/>
</dbReference>
<evidence type="ECO:0008006" key="9">
    <source>
        <dbReference type="Google" id="ProtNLM"/>
    </source>
</evidence>
<keyword evidence="3" id="KW-0378">Hydrolase</keyword>
<dbReference type="Gene3D" id="3.90.230.10">
    <property type="entry name" value="Creatinase/methionine aminopeptidase superfamily"/>
    <property type="match status" value="1"/>
</dbReference>
<dbReference type="GO" id="GO:0004177">
    <property type="term" value="F:aminopeptidase activity"/>
    <property type="evidence" value="ECO:0007669"/>
    <property type="project" value="UniProtKB-ARBA"/>
</dbReference>
<dbReference type="SUPFAM" id="SSF53092">
    <property type="entry name" value="Creatinase/prolidase N-terminal domain"/>
    <property type="match status" value="1"/>
</dbReference>
<evidence type="ECO:0000256" key="1">
    <source>
        <dbReference type="ARBA" id="ARBA00008766"/>
    </source>
</evidence>
<keyword evidence="8" id="KW-1185">Reference proteome</keyword>
<dbReference type="FunFam" id="3.40.350.10:FF:000003">
    <property type="entry name" value="Xaa-pro aminopeptidase P"/>
    <property type="match status" value="1"/>
</dbReference>
<evidence type="ECO:0000259" key="5">
    <source>
        <dbReference type="Pfam" id="PF00557"/>
    </source>
</evidence>
<dbReference type="SUPFAM" id="SSF55920">
    <property type="entry name" value="Creatinase/aminopeptidase"/>
    <property type="match status" value="1"/>
</dbReference>
<sequence length="547" mass="59111">MSLKIPALIAAVAVCLLAGSSRADDPPRLACEPGDPQPPSRVNTTERVAALRQLMQAQSISAYIVLTNDDHQSEYVAEYDDRRSFITGFSGSSGWAVVTKNDSALWTDSRYFLQADQQLDCDWKLMRSGNPGVPSMPQWLIDNLAQGEIVSADPKTVSQAEWISWVKEFEPKGITLQGQSGPNLVDVVWGAERPPYPDTPAQVLNEDLYAGETWRSKVSRVATQVQASGGQALVVAALDEVAWLLNIRGADVPYTPVIRAYLTLELIENQPSKVTLYASESKFTPEVRLHLAEGQPDGVIIKEYELVWDDLTDLAARVGKIVLPGKFSYNPGVSHAVYDKVSSAEVIEVTAPISVMKDMKNAVEADGMRKANLRDSAALIKLLSKLEAGVVAGEAWDELRASAEAAAIRTSMPLSQGPSFESISASGVNSALPHYAPTEATNAPINTTAVYTIDSGGHYLDGTTDVTRTLYFGEPQPIHKEVYTRLLAGCIDVATAVFPAGTPLSGLEILIRGTLYKGGFDYGHGSTHGIGHFLGVHEGFNCNYSRS</sequence>
<dbReference type="InterPro" id="IPR050422">
    <property type="entry name" value="X-Pro_aminopeptidase_P"/>
</dbReference>
<evidence type="ECO:0000259" key="6">
    <source>
        <dbReference type="Pfam" id="PF01321"/>
    </source>
</evidence>
<dbReference type="GO" id="GO:0005737">
    <property type="term" value="C:cytoplasm"/>
    <property type="evidence" value="ECO:0007669"/>
    <property type="project" value="UniProtKB-ARBA"/>
</dbReference>
<dbReference type="PANTHER" id="PTHR43763">
    <property type="entry name" value="XAA-PRO AMINOPEPTIDASE 1"/>
    <property type="match status" value="1"/>
</dbReference>
<dbReference type="OrthoDB" id="9995434at2759"/>
<dbReference type="InterPro" id="IPR000994">
    <property type="entry name" value="Pept_M24"/>
</dbReference>
<evidence type="ECO:0000256" key="3">
    <source>
        <dbReference type="ARBA" id="ARBA00022801"/>
    </source>
</evidence>
<dbReference type="InterPro" id="IPR000587">
    <property type="entry name" value="Creatinase_N"/>
</dbReference>
<dbReference type="InterPro" id="IPR029149">
    <property type="entry name" value="Creatin/AminoP/Spt16_N"/>
</dbReference>
<keyword evidence="2" id="KW-0479">Metal-binding</keyword>
<feature type="domain" description="Peptidase M24" evidence="5">
    <location>
        <begin position="367"/>
        <end position="539"/>
    </location>
</feature>
<dbReference type="GO" id="GO:0046872">
    <property type="term" value="F:metal ion binding"/>
    <property type="evidence" value="ECO:0007669"/>
    <property type="project" value="UniProtKB-KW"/>
</dbReference>
<dbReference type="Proteomes" id="UP000494165">
    <property type="component" value="Unassembled WGS sequence"/>
</dbReference>
<dbReference type="InterPro" id="IPR036005">
    <property type="entry name" value="Creatinase/aminopeptidase-like"/>
</dbReference>
<feature type="chain" id="PRO_5035836241" description="Creatinase N-terminal domain-containing protein" evidence="4">
    <location>
        <begin position="24"/>
        <end position="547"/>
    </location>
</feature>
<reference evidence="7 8" key="1">
    <citation type="submission" date="2020-04" db="EMBL/GenBank/DDBJ databases">
        <authorList>
            <person name="Alioto T."/>
            <person name="Alioto T."/>
            <person name="Gomez Garrido J."/>
        </authorList>
    </citation>
    <scope>NUCLEOTIDE SEQUENCE [LARGE SCALE GENOMIC DNA]</scope>
</reference>
<dbReference type="Pfam" id="PF00557">
    <property type="entry name" value="Peptidase_M24"/>
    <property type="match status" value="1"/>
</dbReference>
<feature type="signal peptide" evidence="4">
    <location>
        <begin position="1"/>
        <end position="23"/>
    </location>
</feature>
<evidence type="ECO:0000256" key="4">
    <source>
        <dbReference type="SAM" id="SignalP"/>
    </source>
</evidence>
<dbReference type="AlphaFoldDB" id="A0A8S1BXN1"/>
<dbReference type="Gene3D" id="3.40.350.10">
    <property type="entry name" value="Creatinase/prolidase N-terminal domain"/>
    <property type="match status" value="2"/>
</dbReference>
<feature type="domain" description="Creatinase N-terminal" evidence="6">
    <location>
        <begin position="47"/>
        <end position="168"/>
    </location>
</feature>
<keyword evidence="4" id="KW-0732">Signal</keyword>
<comment type="caution">
    <text evidence="7">The sequence shown here is derived from an EMBL/GenBank/DDBJ whole genome shotgun (WGS) entry which is preliminary data.</text>
</comment>